<comment type="caution">
    <text evidence="2">The sequence shown here is derived from an EMBL/GenBank/DDBJ whole genome shotgun (WGS) entry which is preliminary data.</text>
</comment>
<feature type="region of interest" description="Disordered" evidence="1">
    <location>
        <begin position="18"/>
        <end position="48"/>
    </location>
</feature>
<dbReference type="Proteomes" id="UP001148018">
    <property type="component" value="Unassembled WGS sequence"/>
</dbReference>
<name>A0A9Q0EY74_9TELE</name>
<evidence type="ECO:0000313" key="2">
    <source>
        <dbReference type="EMBL" id="KAJ3612842.1"/>
    </source>
</evidence>
<reference evidence="2" key="1">
    <citation type="submission" date="2022-07" db="EMBL/GenBank/DDBJ databases">
        <title>Chromosome-level genome of Muraenolepis orangiensis.</title>
        <authorList>
            <person name="Kim J."/>
        </authorList>
    </citation>
    <scope>NUCLEOTIDE SEQUENCE</scope>
    <source>
        <strain evidence="2">KU_S4_2022</strain>
        <tissue evidence="2">Muscle</tissue>
    </source>
</reference>
<keyword evidence="3" id="KW-1185">Reference proteome</keyword>
<evidence type="ECO:0000256" key="1">
    <source>
        <dbReference type="SAM" id="MobiDB-lite"/>
    </source>
</evidence>
<organism evidence="2 3">
    <name type="scientific">Muraenolepis orangiensis</name>
    <name type="common">Patagonian moray cod</name>
    <dbReference type="NCBI Taxonomy" id="630683"/>
    <lineage>
        <taxon>Eukaryota</taxon>
        <taxon>Metazoa</taxon>
        <taxon>Chordata</taxon>
        <taxon>Craniata</taxon>
        <taxon>Vertebrata</taxon>
        <taxon>Euteleostomi</taxon>
        <taxon>Actinopterygii</taxon>
        <taxon>Neopterygii</taxon>
        <taxon>Teleostei</taxon>
        <taxon>Neoteleostei</taxon>
        <taxon>Acanthomorphata</taxon>
        <taxon>Zeiogadaria</taxon>
        <taxon>Gadariae</taxon>
        <taxon>Gadiformes</taxon>
        <taxon>Muraenolepidoidei</taxon>
        <taxon>Muraenolepididae</taxon>
        <taxon>Muraenolepis</taxon>
    </lineage>
</organism>
<dbReference type="OrthoDB" id="160645at2759"/>
<evidence type="ECO:0000313" key="3">
    <source>
        <dbReference type="Proteomes" id="UP001148018"/>
    </source>
</evidence>
<feature type="compositionally biased region" description="Basic and acidic residues" evidence="1">
    <location>
        <begin position="34"/>
        <end position="48"/>
    </location>
</feature>
<proteinExistence type="predicted"/>
<dbReference type="AlphaFoldDB" id="A0A9Q0EY74"/>
<protein>
    <submittedName>
        <fullName evidence="2">Uncharacterized protein</fullName>
    </submittedName>
</protein>
<accession>A0A9Q0EY74</accession>
<sequence>MPGEDTSKYSQRTCCIEPPSTRHVDGQVPPYQLTEERRGSVYANDKDKHDKRLTQALERACDGLGDGLERACDGLGDGLERACDGLGDGLERACDGLGDGLERACDGLGDGLERACDGATREQAFTTDFMSHLSTVTAAVAQAASPWGPCQKASRKSLF</sequence>
<gene>
    <name evidence="2" type="ORF">NHX12_019100</name>
</gene>
<dbReference type="EMBL" id="JANIIK010000035">
    <property type="protein sequence ID" value="KAJ3612842.1"/>
    <property type="molecule type" value="Genomic_DNA"/>
</dbReference>